<evidence type="ECO:0000313" key="1">
    <source>
        <dbReference type="EMBL" id="KAI0049765.1"/>
    </source>
</evidence>
<organism evidence="1 2">
    <name type="scientific">Auriscalpium vulgare</name>
    <dbReference type="NCBI Taxonomy" id="40419"/>
    <lineage>
        <taxon>Eukaryota</taxon>
        <taxon>Fungi</taxon>
        <taxon>Dikarya</taxon>
        <taxon>Basidiomycota</taxon>
        <taxon>Agaricomycotina</taxon>
        <taxon>Agaricomycetes</taxon>
        <taxon>Russulales</taxon>
        <taxon>Auriscalpiaceae</taxon>
        <taxon>Auriscalpium</taxon>
    </lineage>
</organism>
<protein>
    <submittedName>
        <fullName evidence="1">Uncharacterized protein</fullName>
    </submittedName>
</protein>
<accession>A0ACB8S194</accession>
<comment type="caution">
    <text evidence="1">The sequence shown here is derived from an EMBL/GenBank/DDBJ whole genome shotgun (WGS) entry which is preliminary data.</text>
</comment>
<reference evidence="1" key="1">
    <citation type="submission" date="2021-02" db="EMBL/GenBank/DDBJ databases">
        <authorList>
            <consortium name="DOE Joint Genome Institute"/>
            <person name="Ahrendt S."/>
            <person name="Looney B.P."/>
            <person name="Miyauchi S."/>
            <person name="Morin E."/>
            <person name="Drula E."/>
            <person name="Courty P.E."/>
            <person name="Chicoki N."/>
            <person name="Fauchery L."/>
            <person name="Kohler A."/>
            <person name="Kuo A."/>
            <person name="Labutti K."/>
            <person name="Pangilinan J."/>
            <person name="Lipzen A."/>
            <person name="Riley R."/>
            <person name="Andreopoulos W."/>
            <person name="He G."/>
            <person name="Johnson J."/>
            <person name="Barry K.W."/>
            <person name="Grigoriev I.V."/>
            <person name="Nagy L."/>
            <person name="Hibbett D."/>
            <person name="Henrissat B."/>
            <person name="Matheny P.B."/>
            <person name="Labbe J."/>
            <person name="Martin F."/>
        </authorList>
    </citation>
    <scope>NUCLEOTIDE SEQUENCE</scope>
    <source>
        <strain evidence="1">FP105234-sp</strain>
    </source>
</reference>
<dbReference type="EMBL" id="MU275869">
    <property type="protein sequence ID" value="KAI0049765.1"/>
    <property type="molecule type" value="Genomic_DNA"/>
</dbReference>
<name>A0ACB8S194_9AGAM</name>
<evidence type="ECO:0000313" key="2">
    <source>
        <dbReference type="Proteomes" id="UP000814033"/>
    </source>
</evidence>
<reference evidence="1" key="2">
    <citation type="journal article" date="2022" name="New Phytol.">
        <title>Evolutionary transition to the ectomycorrhizal habit in the genomes of a hyperdiverse lineage of mushroom-forming fungi.</title>
        <authorList>
            <person name="Looney B."/>
            <person name="Miyauchi S."/>
            <person name="Morin E."/>
            <person name="Drula E."/>
            <person name="Courty P.E."/>
            <person name="Kohler A."/>
            <person name="Kuo A."/>
            <person name="LaButti K."/>
            <person name="Pangilinan J."/>
            <person name="Lipzen A."/>
            <person name="Riley R."/>
            <person name="Andreopoulos W."/>
            <person name="He G."/>
            <person name="Johnson J."/>
            <person name="Nolan M."/>
            <person name="Tritt A."/>
            <person name="Barry K.W."/>
            <person name="Grigoriev I.V."/>
            <person name="Nagy L.G."/>
            <person name="Hibbett D."/>
            <person name="Henrissat B."/>
            <person name="Matheny P.B."/>
            <person name="Labbe J."/>
            <person name="Martin F.M."/>
        </authorList>
    </citation>
    <scope>NUCLEOTIDE SEQUENCE</scope>
    <source>
        <strain evidence="1">FP105234-sp</strain>
    </source>
</reference>
<dbReference type="Proteomes" id="UP000814033">
    <property type="component" value="Unassembled WGS sequence"/>
</dbReference>
<keyword evidence="2" id="KW-1185">Reference proteome</keyword>
<proteinExistence type="predicted"/>
<gene>
    <name evidence="1" type="ORF">FA95DRAFT_1604082</name>
</gene>
<sequence length="396" mass="43380">MGPTKKEKASGVGATSFLDLKANLAGAEAAIMKAKAAGKTAATGFDRPGKKVSKWALPNKGVSARAARDVEALRVSKPTADAAKESLKKKAKLYEAAKKGDYTALTPAQQEALLVNFEEKPDDAYESDSDDVDESLTVPKPPAEEDPIIEYEDEFGRMRTAPRSKVPTNLLPVKPMKIGDDDGDEGHVLENPRNYFPVYEPSLERVTALREAQAEDDKPLEQHYDASLENRAKGAAFYGLSTDDELRKKQQEDLKAAREETLRRRQETGAVDMKPGEREGMQGGAEIRSFAFEKRKRDREERQKQLEAKRRKVKGIEEPPAPEPSTSTSSNPNPNPPLPSNPNPPLPSPSTVPPPAAASNDPFAALEQQLGQEKPRPKDADAFLAGMQQQFSNGRR</sequence>